<dbReference type="GO" id="GO:0042101">
    <property type="term" value="C:T cell receptor complex"/>
    <property type="evidence" value="ECO:0007669"/>
    <property type="project" value="UniProtKB-KW"/>
</dbReference>
<keyword evidence="5" id="KW-0391">Immunity</keyword>
<feature type="compositionally biased region" description="Low complexity" evidence="6">
    <location>
        <begin position="165"/>
        <end position="178"/>
    </location>
</feature>
<feature type="compositionally biased region" description="Basic residues" evidence="6">
    <location>
        <begin position="147"/>
        <end position="161"/>
    </location>
</feature>
<keyword evidence="4" id="KW-0393">Immunoglobulin domain</keyword>
<organism evidence="8 9">
    <name type="scientific">Calidris pygmaea</name>
    <name type="common">Spoon-billed sandpiper</name>
    <dbReference type="NCBI Taxonomy" id="425635"/>
    <lineage>
        <taxon>Eukaryota</taxon>
        <taxon>Metazoa</taxon>
        <taxon>Chordata</taxon>
        <taxon>Craniata</taxon>
        <taxon>Vertebrata</taxon>
        <taxon>Euteleostomi</taxon>
        <taxon>Archelosauria</taxon>
        <taxon>Archosauria</taxon>
        <taxon>Dinosauria</taxon>
        <taxon>Saurischia</taxon>
        <taxon>Theropoda</taxon>
        <taxon>Coelurosauria</taxon>
        <taxon>Aves</taxon>
        <taxon>Neognathae</taxon>
        <taxon>Neoaves</taxon>
        <taxon>Charadriiformes</taxon>
        <taxon>Scolopacidae</taxon>
        <taxon>Calidris</taxon>
    </lineage>
</organism>
<feature type="domain" description="Ig-like" evidence="7">
    <location>
        <begin position="22"/>
        <end position="114"/>
    </location>
</feature>
<dbReference type="Pfam" id="PF07686">
    <property type="entry name" value="V-set"/>
    <property type="match status" value="1"/>
</dbReference>
<accession>A0A8C3J7R4</accession>
<evidence type="ECO:0000256" key="3">
    <source>
        <dbReference type="ARBA" id="ARBA00023170"/>
    </source>
</evidence>
<keyword evidence="3" id="KW-0675">Receptor</keyword>
<name>A0A8C3J7R4_9CHAR</name>
<evidence type="ECO:0000313" key="9">
    <source>
        <dbReference type="Proteomes" id="UP000694419"/>
    </source>
</evidence>
<dbReference type="SUPFAM" id="SSF48726">
    <property type="entry name" value="Immunoglobulin"/>
    <property type="match status" value="1"/>
</dbReference>
<dbReference type="PANTHER" id="PTHR19367">
    <property type="entry name" value="T-CELL RECEPTOR ALPHA CHAIN V REGION"/>
    <property type="match status" value="1"/>
</dbReference>
<dbReference type="Ensembl" id="ENSCPGT00000003760.1">
    <property type="protein sequence ID" value="ENSCPGP00000003423.1"/>
    <property type="gene ID" value="ENSCPGG00000002521.1"/>
</dbReference>
<evidence type="ECO:0000259" key="7">
    <source>
        <dbReference type="PROSITE" id="PS50835"/>
    </source>
</evidence>
<dbReference type="InterPro" id="IPR013106">
    <property type="entry name" value="Ig_V-set"/>
</dbReference>
<keyword evidence="9" id="KW-1185">Reference proteome</keyword>
<dbReference type="InterPro" id="IPR013783">
    <property type="entry name" value="Ig-like_fold"/>
</dbReference>
<dbReference type="SMART" id="SM00406">
    <property type="entry name" value="IGv"/>
    <property type="match status" value="1"/>
</dbReference>
<evidence type="ECO:0000256" key="6">
    <source>
        <dbReference type="SAM" id="MobiDB-lite"/>
    </source>
</evidence>
<dbReference type="InterPro" id="IPR007110">
    <property type="entry name" value="Ig-like_dom"/>
</dbReference>
<dbReference type="PROSITE" id="PS50835">
    <property type="entry name" value="IG_LIKE"/>
    <property type="match status" value="1"/>
</dbReference>
<proteinExistence type="predicted"/>
<dbReference type="InterPro" id="IPR051287">
    <property type="entry name" value="TCR_variable_region"/>
</dbReference>
<dbReference type="GO" id="GO:0002250">
    <property type="term" value="P:adaptive immune response"/>
    <property type="evidence" value="ECO:0007669"/>
    <property type="project" value="UniProtKB-KW"/>
</dbReference>
<dbReference type="InterPro" id="IPR036179">
    <property type="entry name" value="Ig-like_dom_sf"/>
</dbReference>
<evidence type="ECO:0000256" key="4">
    <source>
        <dbReference type="ARBA" id="ARBA00023319"/>
    </source>
</evidence>
<protein>
    <recommendedName>
        <fullName evidence="7">Ig-like domain-containing protein</fullName>
    </recommendedName>
</protein>
<keyword evidence="2" id="KW-1064">Adaptive immunity</keyword>
<evidence type="ECO:0000256" key="2">
    <source>
        <dbReference type="ARBA" id="ARBA00023130"/>
    </source>
</evidence>
<dbReference type="AlphaFoldDB" id="A0A8C3J7R4"/>
<keyword evidence="5" id="KW-1279">T cell receptor</keyword>
<dbReference type="InterPro" id="IPR003599">
    <property type="entry name" value="Ig_sub"/>
</dbReference>
<reference evidence="8" key="2">
    <citation type="submission" date="2025-09" db="UniProtKB">
        <authorList>
            <consortium name="Ensembl"/>
        </authorList>
    </citation>
    <scope>IDENTIFICATION</scope>
</reference>
<evidence type="ECO:0000256" key="1">
    <source>
        <dbReference type="ARBA" id="ARBA00022729"/>
    </source>
</evidence>
<dbReference type="PANTHER" id="PTHR19367:SF18">
    <property type="entry name" value="T CELL RECEPTOR ALPHA VARIABLE 16"/>
    <property type="match status" value="1"/>
</dbReference>
<keyword evidence="1" id="KW-0732">Signal</keyword>
<dbReference type="Proteomes" id="UP000694419">
    <property type="component" value="Unplaced"/>
</dbReference>
<dbReference type="Gene3D" id="2.60.40.10">
    <property type="entry name" value="Immunoglobulins"/>
    <property type="match status" value="1"/>
</dbReference>
<reference evidence="8" key="1">
    <citation type="submission" date="2025-08" db="UniProtKB">
        <authorList>
            <consortium name="Ensembl"/>
        </authorList>
    </citation>
    <scope>IDENTIFICATION</scope>
</reference>
<dbReference type="SMART" id="SM00409">
    <property type="entry name" value="IG"/>
    <property type="match status" value="1"/>
</dbReference>
<evidence type="ECO:0000313" key="8">
    <source>
        <dbReference type="Ensembl" id="ENSCPGP00000003423.1"/>
    </source>
</evidence>
<sequence>SSHSLCHNTTLGHCAGSHAQKDSVLQFPPEMTIQAGHNATLHCNFSTTDSNPYIFWYQQHQSQSPQRLLWVYKAKPQVDSGRFFSAMSVATSQVVLHVRDAELQDSAAYFCALTVPSLPLLAWSSELKSQNHRILVVGRDLRDHRGQPHKKKNNKKTKKTPPKNPQKTTPTNTTKNTTHQLNPTPMTPPTTPHHKLIILGTRACPEEPCLHVS</sequence>
<evidence type="ECO:0000256" key="5">
    <source>
        <dbReference type="ARBA" id="ARBA00043266"/>
    </source>
</evidence>
<feature type="region of interest" description="Disordered" evidence="6">
    <location>
        <begin position="138"/>
        <end position="193"/>
    </location>
</feature>